<dbReference type="SUPFAM" id="SSF51230">
    <property type="entry name" value="Single hybrid motif"/>
    <property type="match status" value="1"/>
</dbReference>
<evidence type="ECO:0000256" key="5">
    <source>
        <dbReference type="ARBA" id="ARBA00022823"/>
    </source>
</evidence>
<dbReference type="PANTHER" id="PTHR43178">
    <property type="entry name" value="DIHYDROLIPOAMIDE ACETYLTRANSFERASE COMPONENT OF PYRUVATE DEHYDROGENASE COMPLEX"/>
    <property type="match status" value="1"/>
</dbReference>
<protein>
    <recommendedName>
        <fullName evidence="7">Dihydrolipoamide acetyltransferase component of pyruvate dehydrogenase complex</fullName>
        <ecNumber evidence="7">2.3.1.-</ecNumber>
    </recommendedName>
</protein>
<dbReference type="RefSeq" id="WP_163286257.1">
    <property type="nucleotide sequence ID" value="NZ_JAAGVY010000034.1"/>
</dbReference>
<dbReference type="PROSITE" id="PS00189">
    <property type="entry name" value="LIPOYL"/>
    <property type="match status" value="1"/>
</dbReference>
<evidence type="ECO:0000313" key="12">
    <source>
        <dbReference type="Proteomes" id="UP000486602"/>
    </source>
</evidence>
<evidence type="ECO:0000256" key="2">
    <source>
        <dbReference type="ARBA" id="ARBA00007317"/>
    </source>
</evidence>
<evidence type="ECO:0000256" key="4">
    <source>
        <dbReference type="ARBA" id="ARBA00022679"/>
    </source>
</evidence>
<keyword evidence="4 7" id="KW-0808">Transferase</keyword>
<evidence type="ECO:0000256" key="3">
    <source>
        <dbReference type="ARBA" id="ARBA00011484"/>
    </source>
</evidence>
<dbReference type="GO" id="GO:0031405">
    <property type="term" value="F:lipoic acid binding"/>
    <property type="evidence" value="ECO:0007669"/>
    <property type="project" value="TreeGrafter"/>
</dbReference>
<evidence type="ECO:0000259" key="10">
    <source>
        <dbReference type="PROSITE" id="PS51826"/>
    </source>
</evidence>
<comment type="similarity">
    <text evidence="2 7">Belongs to the 2-oxoacid dehydrogenase family.</text>
</comment>
<feature type="domain" description="Lipoyl-binding" evidence="9">
    <location>
        <begin position="3"/>
        <end position="78"/>
    </location>
</feature>
<dbReference type="InterPro" id="IPR050743">
    <property type="entry name" value="2-oxoacid_DH_E2_comp"/>
</dbReference>
<feature type="compositionally biased region" description="Polar residues" evidence="8">
    <location>
        <begin position="118"/>
        <end position="128"/>
    </location>
</feature>
<dbReference type="InterPro" id="IPR011053">
    <property type="entry name" value="Single_hybrid_motif"/>
</dbReference>
<dbReference type="Pfam" id="PF02817">
    <property type="entry name" value="E3_binding"/>
    <property type="match status" value="1"/>
</dbReference>
<dbReference type="InterPro" id="IPR004167">
    <property type="entry name" value="PSBD"/>
</dbReference>
<evidence type="ECO:0000256" key="1">
    <source>
        <dbReference type="ARBA" id="ARBA00001938"/>
    </source>
</evidence>
<keyword evidence="5 7" id="KW-0450">Lipoyl</keyword>
<comment type="caution">
    <text evidence="11">The sequence shown here is derived from an EMBL/GenBank/DDBJ whole genome shotgun (WGS) entry which is preliminary data.</text>
</comment>
<feature type="region of interest" description="Disordered" evidence="8">
    <location>
        <begin position="83"/>
        <end position="134"/>
    </location>
</feature>
<dbReference type="CDD" id="cd06849">
    <property type="entry name" value="lipoyl_domain"/>
    <property type="match status" value="1"/>
</dbReference>
<dbReference type="Gene3D" id="4.10.320.10">
    <property type="entry name" value="E3-binding domain"/>
    <property type="match status" value="1"/>
</dbReference>
<evidence type="ECO:0000256" key="7">
    <source>
        <dbReference type="RuleBase" id="RU003423"/>
    </source>
</evidence>
<dbReference type="Pfam" id="PF00364">
    <property type="entry name" value="Biotin_lipoyl"/>
    <property type="match status" value="1"/>
</dbReference>
<feature type="compositionally biased region" description="Basic and acidic residues" evidence="8">
    <location>
        <begin position="183"/>
        <end position="196"/>
    </location>
</feature>
<evidence type="ECO:0000256" key="6">
    <source>
        <dbReference type="ARBA" id="ARBA00023315"/>
    </source>
</evidence>
<name>A0A7K3WVC5_9FLAO</name>
<accession>A0A7K3WVC5</accession>
<dbReference type="GO" id="GO:0005737">
    <property type="term" value="C:cytoplasm"/>
    <property type="evidence" value="ECO:0007669"/>
    <property type="project" value="TreeGrafter"/>
</dbReference>
<dbReference type="Gene3D" id="2.40.50.100">
    <property type="match status" value="1"/>
</dbReference>
<dbReference type="FunFam" id="3.30.559.10:FF:000007">
    <property type="entry name" value="Dihydrolipoamide acetyltransferase component of pyruvate dehydrogenase complex"/>
    <property type="match status" value="1"/>
</dbReference>
<dbReference type="GO" id="GO:0016407">
    <property type="term" value="F:acetyltransferase activity"/>
    <property type="evidence" value="ECO:0007669"/>
    <property type="project" value="TreeGrafter"/>
</dbReference>
<dbReference type="SUPFAM" id="SSF52777">
    <property type="entry name" value="CoA-dependent acyltransferases"/>
    <property type="match status" value="1"/>
</dbReference>
<dbReference type="PROSITE" id="PS51826">
    <property type="entry name" value="PSBD"/>
    <property type="match status" value="1"/>
</dbReference>
<dbReference type="PANTHER" id="PTHR43178:SF5">
    <property type="entry name" value="LIPOAMIDE ACYLTRANSFERASE COMPONENT OF BRANCHED-CHAIN ALPHA-KETO ACID DEHYDROGENASE COMPLEX, MITOCHONDRIAL"/>
    <property type="match status" value="1"/>
</dbReference>
<comment type="subunit">
    <text evidence="3">Forms a 24-polypeptide structural core with octahedral symmetry.</text>
</comment>
<keyword evidence="6 7" id="KW-0012">Acyltransferase</keyword>
<dbReference type="Proteomes" id="UP000486602">
    <property type="component" value="Unassembled WGS sequence"/>
</dbReference>
<organism evidence="11 12">
    <name type="scientific">Cryomorpha ignava</name>
    <dbReference type="NCBI Taxonomy" id="101383"/>
    <lineage>
        <taxon>Bacteria</taxon>
        <taxon>Pseudomonadati</taxon>
        <taxon>Bacteroidota</taxon>
        <taxon>Flavobacteriia</taxon>
        <taxon>Flavobacteriales</taxon>
        <taxon>Cryomorphaceae</taxon>
        <taxon>Cryomorpha</taxon>
    </lineage>
</organism>
<gene>
    <name evidence="11" type="ORF">G3O08_15270</name>
</gene>
<keyword evidence="12" id="KW-1185">Reference proteome</keyword>
<evidence type="ECO:0000256" key="8">
    <source>
        <dbReference type="SAM" id="MobiDB-lite"/>
    </source>
</evidence>
<proteinExistence type="inferred from homology"/>
<sequence length="456" mass="49346">MPDVEILLPKMGESVAEATIVSWIKNEGDSVEADEPIIEIATDKVDSEVPSPEDGILVKRLCEEGDVVEVGQPIAIIRIGGESSAPAAPSSAEAKPKPAETATAQSNGAERVSEPVMSGSSEPVSKSGPSGRFYSPLVRNIAKKEGIAMNELEQIDGSGTDGRVTKKDILSYIPNRSTGATADTERKAAPQEKSDQAAKSNTPAPASQKQASKGPMVIAGPDDEIMEMDRMRKLISEHMVMSKHTSPHVTSYVEVDMTNIVTWRNKWKNKFEQREGEKLTFTPIFIEAIVKAIKDMPMVNISTDGTNIIKRKHINIGMAAALPSGNLIVPVIHDADQLNLVGLAKKVNDLANRARENKLKPEDIQGGTYTMTNVGTFGNVMGTPIINQPQAAIMAVGAIRKKPAVIETPQGDFIGIRQMMFLSHAYDHRIIDGALGGTFVRKVADYLENFDVNREI</sequence>
<comment type="cofactor">
    <cofactor evidence="1 7">
        <name>(R)-lipoate</name>
        <dbReference type="ChEBI" id="CHEBI:83088"/>
    </cofactor>
</comment>
<feature type="domain" description="Peripheral subunit-binding (PSBD)" evidence="10">
    <location>
        <begin position="133"/>
        <end position="173"/>
    </location>
</feature>
<dbReference type="Gene3D" id="3.30.559.10">
    <property type="entry name" value="Chloramphenicol acetyltransferase-like domain"/>
    <property type="match status" value="1"/>
</dbReference>
<dbReference type="SUPFAM" id="SSF47005">
    <property type="entry name" value="Peripheral subunit-binding domain of 2-oxo acid dehydrogenase complex"/>
    <property type="match status" value="1"/>
</dbReference>
<feature type="compositionally biased region" description="Low complexity" evidence="8">
    <location>
        <begin position="83"/>
        <end position="93"/>
    </location>
</feature>
<dbReference type="InterPro" id="IPR003016">
    <property type="entry name" value="2-oxoA_DH_lipoyl-BS"/>
</dbReference>
<dbReference type="InterPro" id="IPR000089">
    <property type="entry name" value="Biotin_lipoyl"/>
</dbReference>
<evidence type="ECO:0000259" key="9">
    <source>
        <dbReference type="PROSITE" id="PS50968"/>
    </source>
</evidence>
<dbReference type="EMBL" id="JAAGVY010000034">
    <property type="protein sequence ID" value="NEN24862.1"/>
    <property type="molecule type" value="Genomic_DNA"/>
</dbReference>
<dbReference type="AlphaFoldDB" id="A0A7K3WVC5"/>
<dbReference type="PROSITE" id="PS50968">
    <property type="entry name" value="BIOTINYL_LIPOYL"/>
    <property type="match status" value="1"/>
</dbReference>
<feature type="compositionally biased region" description="Polar residues" evidence="8">
    <location>
        <begin position="197"/>
        <end position="211"/>
    </location>
</feature>
<reference evidence="11 12" key="1">
    <citation type="submission" date="2020-02" db="EMBL/GenBank/DDBJ databases">
        <title>Out from the shadows clarifying the taxonomy of the family Cryomorphaceae and related taxa by utilizing the GTDB taxonomic framework.</title>
        <authorList>
            <person name="Bowman J.P."/>
        </authorList>
    </citation>
    <scope>NUCLEOTIDE SEQUENCE [LARGE SCALE GENOMIC DNA]</scope>
    <source>
        <strain evidence="11 12">QSSC 1-22</strain>
    </source>
</reference>
<feature type="region of interest" description="Disordered" evidence="8">
    <location>
        <begin position="170"/>
        <end position="219"/>
    </location>
</feature>
<dbReference type="InterPro" id="IPR001078">
    <property type="entry name" value="2-oxoacid_DH_actylTfrase"/>
</dbReference>
<dbReference type="Pfam" id="PF00198">
    <property type="entry name" value="2-oxoacid_dh"/>
    <property type="match status" value="1"/>
</dbReference>
<evidence type="ECO:0000313" key="11">
    <source>
        <dbReference type="EMBL" id="NEN24862.1"/>
    </source>
</evidence>
<dbReference type="InterPro" id="IPR036625">
    <property type="entry name" value="E3-bd_dom_sf"/>
</dbReference>
<dbReference type="EC" id="2.3.1.-" evidence="7"/>
<dbReference type="InterPro" id="IPR023213">
    <property type="entry name" value="CAT-like_dom_sf"/>
</dbReference>